<keyword evidence="3" id="KW-0813">Transport</keyword>
<dbReference type="EMBL" id="PKPP01008712">
    <property type="protein sequence ID" value="PWA49963.1"/>
    <property type="molecule type" value="Genomic_DNA"/>
</dbReference>
<dbReference type="CDD" id="cd00170">
    <property type="entry name" value="SEC14"/>
    <property type="match status" value="1"/>
</dbReference>
<organism evidence="7 8">
    <name type="scientific">Artemisia annua</name>
    <name type="common">Sweet wormwood</name>
    <dbReference type="NCBI Taxonomy" id="35608"/>
    <lineage>
        <taxon>Eukaryota</taxon>
        <taxon>Viridiplantae</taxon>
        <taxon>Streptophyta</taxon>
        <taxon>Embryophyta</taxon>
        <taxon>Tracheophyta</taxon>
        <taxon>Spermatophyta</taxon>
        <taxon>Magnoliopsida</taxon>
        <taxon>eudicotyledons</taxon>
        <taxon>Gunneridae</taxon>
        <taxon>Pentapetalae</taxon>
        <taxon>asterids</taxon>
        <taxon>campanulids</taxon>
        <taxon>Asterales</taxon>
        <taxon>Asteraceae</taxon>
        <taxon>Asteroideae</taxon>
        <taxon>Anthemideae</taxon>
        <taxon>Artemisiinae</taxon>
        <taxon>Artemisia</taxon>
    </lineage>
</organism>
<evidence type="ECO:0000256" key="5">
    <source>
        <dbReference type="ARBA" id="ARBA00038020"/>
    </source>
</evidence>
<evidence type="ECO:0000256" key="3">
    <source>
        <dbReference type="ARBA" id="ARBA00022927"/>
    </source>
</evidence>
<name>A0A2U1LLT3_ARTAN</name>
<gene>
    <name evidence="7" type="ORF">CTI12_AA455460</name>
</gene>
<dbReference type="GO" id="GO:0000139">
    <property type="term" value="C:Golgi membrane"/>
    <property type="evidence" value="ECO:0007669"/>
    <property type="project" value="UniProtKB-SubCell"/>
</dbReference>
<protein>
    <submittedName>
        <fullName evidence="7">CRAL-TRIO lipid binding domain-containing protein</fullName>
    </submittedName>
</protein>
<comment type="subcellular location">
    <subcellularLocation>
        <location evidence="1">Cell membrane</location>
        <topology evidence="1">Peripheral membrane protein</topology>
    </subcellularLocation>
    <subcellularLocation>
        <location evidence="2">Golgi apparatus membrane</location>
        <topology evidence="2">Peripheral membrane protein</topology>
    </subcellularLocation>
</comment>
<dbReference type="Pfam" id="PF03765">
    <property type="entry name" value="CRAL_TRIO_N"/>
    <property type="match status" value="1"/>
</dbReference>
<dbReference type="GO" id="GO:0015031">
    <property type="term" value="P:protein transport"/>
    <property type="evidence" value="ECO:0007669"/>
    <property type="project" value="UniProtKB-KW"/>
</dbReference>
<feature type="domain" description="CRAL-TRIO" evidence="6">
    <location>
        <begin position="143"/>
        <end position="329"/>
    </location>
</feature>
<dbReference type="SMART" id="SM00516">
    <property type="entry name" value="SEC14"/>
    <property type="match status" value="1"/>
</dbReference>
<dbReference type="InterPro" id="IPR001251">
    <property type="entry name" value="CRAL-TRIO_dom"/>
</dbReference>
<dbReference type="PANTHER" id="PTHR45657:SF8">
    <property type="entry name" value="PHOSPHATIDYLINOSITOL_PHOSPHATIDYLCHOLINE TRANSFER PROTEIN SFH13"/>
    <property type="match status" value="1"/>
</dbReference>
<dbReference type="SUPFAM" id="SSF52087">
    <property type="entry name" value="CRAL/TRIO domain"/>
    <property type="match status" value="1"/>
</dbReference>
<keyword evidence="8" id="KW-1185">Reference proteome</keyword>
<dbReference type="PROSITE" id="PS50191">
    <property type="entry name" value="CRAL_TRIO"/>
    <property type="match status" value="1"/>
</dbReference>
<sequence length="876" mass="99663">MSSLDGLDTLDEVRERRLDFENSEDERRRSKIGSLRKKAINASNKFTHSLKKRGKRKVDYRFPSVSIEDVRDASEEKAVHELRQTLLDKDLLPERHDDYHTLLRFLKARDFNIERTIRMWAEMLNWRKEYGTDTILEDFQFEELEEVLQHYPQGYHGVDKEGRPVYIERLGKAHPSRLMRITSIDRYLKYHVQEFERAFSEKFPACSIAAKKQICSTTTILDVQGMGLKNFTPSAASILGAMAKVDNNYYPETLHRMYVVNAGSTFKRYIWPAAQKFLDPKTIAKIQVLESKSLGKLLEVIDPSLSDPQLMNCSSQLPDFLGGSCKCPGEAGCLRSNMGPWNDPEIMKVVNNADATLGKRSDTTMELGSDVDDPCLLTSQTGSEIPILPSVCAEGITSDSPVYYNCRDHFSPVEEASSSNQDVAMSPSKFLTLDSRETAHGMLLVQILDIIHQKIVKTSFNLIGRPLVSLFVKLITLIGGLSIDYWRRQNTVYPTTTVNDEPEPESILEDRVFPFVERLQKLEDLLEELKNKPAQIPVEKEHMLHDSLERIKSVEVDLNKTKSVGPLAILIFINKFCGTSCNSGKATRDCSADGKFAGVRIPDPKQKIKNQNNIHTAKMIDWNFTNNVPLREKFKPYFNQGKRSDTTMELGSDVDDPCLLTSQTGSEIPILPSVCAEGMTSDSPVYYNCRDHFSPVEEASSSNRDLAMSPGKFLTLDSRETAHGMLFVQILDIIHQKIVRTSFNLIGRPLVSLFVKLITLIGGLSIDYWRRQNTVYPTTTVNDEPEPESILEDRVFPFVERLQKLEDLLEELKNKPAQIPVEKEHMLHDSLERIKSVEVDLNKTKSVLHATVVKQLEIAALMENLQESEFRRRRFC</sequence>
<dbReference type="SMART" id="SM01100">
    <property type="entry name" value="CRAL_TRIO_N"/>
    <property type="match status" value="1"/>
</dbReference>
<dbReference type="InterPro" id="IPR011074">
    <property type="entry name" value="CRAL/TRIO_N_dom"/>
</dbReference>
<dbReference type="InterPro" id="IPR036273">
    <property type="entry name" value="CRAL/TRIO_N_dom_sf"/>
</dbReference>
<evidence type="ECO:0000256" key="4">
    <source>
        <dbReference type="ARBA" id="ARBA00023034"/>
    </source>
</evidence>
<dbReference type="OrthoDB" id="1434354at2759"/>
<dbReference type="Pfam" id="PF00650">
    <property type="entry name" value="CRAL_TRIO"/>
    <property type="match status" value="1"/>
</dbReference>
<dbReference type="AlphaFoldDB" id="A0A2U1LLT3"/>
<keyword evidence="4" id="KW-0333">Golgi apparatus</keyword>
<dbReference type="PANTHER" id="PTHR45657">
    <property type="entry name" value="CRAL-TRIO DOMAIN-CONTAINING PROTEIN YKL091C-RELATED"/>
    <property type="match status" value="1"/>
</dbReference>
<dbReference type="STRING" id="35608.A0A2U1LLT3"/>
<dbReference type="SUPFAM" id="SSF46938">
    <property type="entry name" value="CRAL/TRIO N-terminal domain"/>
    <property type="match status" value="1"/>
</dbReference>
<reference evidence="7 8" key="1">
    <citation type="journal article" date="2018" name="Mol. Plant">
        <title>The genome of Artemisia annua provides insight into the evolution of Asteraceae family and artemisinin biosynthesis.</title>
        <authorList>
            <person name="Shen Q."/>
            <person name="Zhang L."/>
            <person name="Liao Z."/>
            <person name="Wang S."/>
            <person name="Yan T."/>
            <person name="Shi P."/>
            <person name="Liu M."/>
            <person name="Fu X."/>
            <person name="Pan Q."/>
            <person name="Wang Y."/>
            <person name="Lv Z."/>
            <person name="Lu X."/>
            <person name="Zhang F."/>
            <person name="Jiang W."/>
            <person name="Ma Y."/>
            <person name="Chen M."/>
            <person name="Hao X."/>
            <person name="Li L."/>
            <person name="Tang Y."/>
            <person name="Lv G."/>
            <person name="Zhou Y."/>
            <person name="Sun X."/>
            <person name="Brodelius P.E."/>
            <person name="Rose J.K.C."/>
            <person name="Tang K."/>
        </authorList>
    </citation>
    <scope>NUCLEOTIDE SEQUENCE [LARGE SCALE GENOMIC DNA]</scope>
    <source>
        <strain evidence="8">cv. Huhao1</strain>
        <tissue evidence="7">Leaf</tissue>
    </source>
</reference>
<accession>A0A2U1LLT3</accession>
<dbReference type="InterPro" id="IPR051026">
    <property type="entry name" value="PI/PC_transfer"/>
</dbReference>
<dbReference type="Gene3D" id="1.10.8.20">
    <property type="entry name" value="N-terminal domain of phosphatidylinositol transfer protein sec14p"/>
    <property type="match status" value="1"/>
</dbReference>
<dbReference type="Proteomes" id="UP000245207">
    <property type="component" value="Unassembled WGS sequence"/>
</dbReference>
<evidence type="ECO:0000256" key="1">
    <source>
        <dbReference type="ARBA" id="ARBA00004202"/>
    </source>
</evidence>
<comment type="similarity">
    <text evidence="5">Belongs to the SFH family.</text>
</comment>
<dbReference type="Gene3D" id="3.40.525.10">
    <property type="entry name" value="CRAL-TRIO lipid binding domain"/>
    <property type="match status" value="1"/>
</dbReference>
<dbReference type="InterPro" id="IPR036865">
    <property type="entry name" value="CRAL-TRIO_dom_sf"/>
</dbReference>
<evidence type="ECO:0000259" key="6">
    <source>
        <dbReference type="PROSITE" id="PS50191"/>
    </source>
</evidence>
<dbReference type="GO" id="GO:0005886">
    <property type="term" value="C:plasma membrane"/>
    <property type="evidence" value="ECO:0007669"/>
    <property type="project" value="UniProtKB-SubCell"/>
</dbReference>
<proteinExistence type="inferred from homology"/>
<evidence type="ECO:0000313" key="8">
    <source>
        <dbReference type="Proteomes" id="UP000245207"/>
    </source>
</evidence>
<evidence type="ECO:0000256" key="2">
    <source>
        <dbReference type="ARBA" id="ARBA00004395"/>
    </source>
</evidence>
<evidence type="ECO:0000313" key="7">
    <source>
        <dbReference type="EMBL" id="PWA49963.1"/>
    </source>
</evidence>
<keyword evidence="3" id="KW-0653">Protein transport</keyword>
<comment type="caution">
    <text evidence="7">The sequence shown here is derived from an EMBL/GenBank/DDBJ whole genome shotgun (WGS) entry which is preliminary data.</text>
</comment>